<evidence type="ECO:0000256" key="1">
    <source>
        <dbReference type="SAM" id="MobiDB-lite"/>
    </source>
</evidence>
<evidence type="ECO:0000313" key="3">
    <source>
        <dbReference type="Proteomes" id="UP000272729"/>
    </source>
</evidence>
<name>A0A495XMF7_9PSEU</name>
<gene>
    <name evidence="2" type="ORF">DFJ66_7733</name>
</gene>
<comment type="caution">
    <text evidence="2">The sequence shown here is derived from an EMBL/GenBank/DDBJ whole genome shotgun (WGS) entry which is preliminary data.</text>
</comment>
<protein>
    <submittedName>
        <fullName evidence="2">Uncharacterized protein</fullName>
    </submittedName>
</protein>
<reference evidence="2 3" key="1">
    <citation type="submission" date="2018-10" db="EMBL/GenBank/DDBJ databases">
        <title>Sequencing the genomes of 1000 actinobacteria strains.</title>
        <authorList>
            <person name="Klenk H.-P."/>
        </authorList>
    </citation>
    <scope>NUCLEOTIDE SEQUENCE [LARGE SCALE GENOMIC DNA]</scope>
    <source>
        <strain evidence="2 3">DSM 43911</strain>
    </source>
</reference>
<organism evidence="2 3">
    <name type="scientific">Saccharothrix variisporea</name>
    <dbReference type="NCBI Taxonomy" id="543527"/>
    <lineage>
        <taxon>Bacteria</taxon>
        <taxon>Bacillati</taxon>
        <taxon>Actinomycetota</taxon>
        <taxon>Actinomycetes</taxon>
        <taxon>Pseudonocardiales</taxon>
        <taxon>Pseudonocardiaceae</taxon>
        <taxon>Saccharothrix</taxon>
    </lineage>
</organism>
<sequence>MWLACRTAEYSDQLTTILARELRTCVVGDLAPLTRRDAEALVAGAGVEVEGFFDAVVGGGVGPLAAIPLTLQLLLNLYVGDPGRLDDGPQQLFERGVEILVAEPDPGRSPSTRPTVSTVQQRVAVAARVAAHLLLSGRRWVHDEVAADLADQAVPLGQVVGAAETAGAGPFEVTKSIVEETLATALFTKSGPGRVAFAHSSFAAFLAARYLSARLSDPGPIAQRQLEGFFLVSAPDEDTAAIPEHLRETAAWLLAQAPTRVRWLATADPESLTAHTAVVTDDETRRLLVAGLLDRADRIELVERSWQRARWDLRHSGLHEQLVSALEDTTLRSVTDWPTHARARLALRLAADSRLPALAAPLLRLAENEGWPIYLRQRASRTAMALDPGETTIAGLRGLLATLAPSPADGNAADPFEKVDSDSRAELVGTLLRLLWPARLTFAEASVHIRPGATGLLGSYRAQVSTFPDGVADDDLGDLVSFTEAALRDCGVVLEEADVDSAYEDIDNEDTATAAPMPVPARLLGAERVSRLRRFVAAVTERVLRSTSDGPVLDRAARMLLWFLGDGNRIALPTSIDLVRSDGTEPDEVRDRRRNFTEALLAAAHQTKEQDRDYSIYRVFAGWTDSPMSSGRDRDDCLRRGGRNRLLDERDADWAASRAQHHRATDPGMAATFASLADSLATPREAAPTEFFPVWESAEDFAVEQRDRLDHAVGGDTTAFWRLVKYLDVDPTTGIRQSSYSWSPANYAGAALWSPEEFRERFPAAALRYLTDEHDHRTEWLGVVGDWRAIAAMVAFAAVKDAEDARDNSAPSPLEKLPIDCWKNWVGAILDQAGRFGSGNDFDRDLLAQAGRYALPELSEALTHLVRVRFARGETHFRLSDLPATLTPTLITLAAEAIEALRASECSDVSSAGAEEFTAVPSRPIAAVWFPQTQRAVLAAGWASLLTVPLATGDHRITDLALDTLASWPEFTDPDLGLEVAARSAIALLESDAVTHWAPILDHAPGSTDLGRKIALSCASDDRTDVITRALRESQLASLVRWLATVCPPDTEVYEPGFAIRSAEIEVHQWRRAAVAELARRGTPDAVLALRDLTNDHPDLLDIQAALHDARRTVQARTVVRIPPADVTALLNDPDRRIVRSANQLATVVLETLDHIAEDLDSHGNLLWDCERGPRPQDSPKGSRRPLQWRPKPEGTLAAYIAHELHLRLVSRHIVVNREVVVLPTDQGDSGERPDIKIDIVSKDRTAESPVISIPIEVKGSWHEHLVTAQETQLASGYITDMGTTDGVYLVGWYPLEYWNVSPASDNRRSAAASHESVDNLHAQLLTQAVSILDRTQCRTHPYLLVVPRAVSSEDRVYQARKRKRAM</sequence>
<keyword evidence="3" id="KW-1185">Reference proteome</keyword>
<dbReference type="EMBL" id="RBXR01000001">
    <property type="protein sequence ID" value="RKT74385.1"/>
    <property type="molecule type" value="Genomic_DNA"/>
</dbReference>
<feature type="region of interest" description="Disordered" evidence="1">
    <location>
        <begin position="1168"/>
        <end position="1190"/>
    </location>
</feature>
<dbReference type="Proteomes" id="UP000272729">
    <property type="component" value="Unassembled WGS sequence"/>
</dbReference>
<proteinExistence type="predicted"/>
<accession>A0A495XMF7</accession>
<evidence type="ECO:0000313" key="2">
    <source>
        <dbReference type="EMBL" id="RKT74385.1"/>
    </source>
</evidence>